<feature type="region of interest" description="Disordered" evidence="3">
    <location>
        <begin position="511"/>
        <end position="543"/>
    </location>
</feature>
<name>A0AAE0W5J7_9BIVA</name>
<evidence type="ECO:0000256" key="2">
    <source>
        <dbReference type="PROSITE-ProRule" id="PRU00104"/>
    </source>
</evidence>
<accession>A0AAE0W5J7</accession>
<dbReference type="PROSITE" id="PS50237">
    <property type="entry name" value="HECT"/>
    <property type="match status" value="1"/>
</dbReference>
<dbReference type="SUPFAM" id="SSF56204">
    <property type="entry name" value="Hect, E3 ligase catalytic domain"/>
    <property type="match status" value="1"/>
</dbReference>
<evidence type="ECO:0000313" key="6">
    <source>
        <dbReference type="Proteomes" id="UP001195483"/>
    </source>
</evidence>
<reference evidence="5" key="3">
    <citation type="submission" date="2023-05" db="EMBL/GenBank/DDBJ databases">
        <authorList>
            <person name="Smith C.H."/>
        </authorList>
    </citation>
    <scope>NUCLEOTIDE SEQUENCE</scope>
    <source>
        <strain evidence="5">CHS0354</strain>
        <tissue evidence="5">Mantle</tissue>
    </source>
</reference>
<feature type="domain" description="HECT" evidence="4">
    <location>
        <begin position="1050"/>
        <end position="1111"/>
    </location>
</feature>
<feature type="compositionally biased region" description="Polar residues" evidence="3">
    <location>
        <begin position="637"/>
        <end position="654"/>
    </location>
</feature>
<evidence type="ECO:0000313" key="5">
    <source>
        <dbReference type="EMBL" id="KAK3601262.1"/>
    </source>
</evidence>
<sequence>MATTSLMFTTNFNEVKRILTYFILIPICGSMNTGAQQPKIVIGPCSLPMIGVTTNFCCRTRNVPPRANIEFFMYEHHKYYDAVVATIQQPGCMTLSSFGVNVTCKQENDELVYSLMYLAMDIYNAIGTWGCRYSGYESTYTLNRYQVLTEHKQYIMVHPGDNAVLSWVISPRSDLNLQVFYPDGLPLLIVFQNSVTFLAGKVLFLGNLSTGDVSVQLKNVLENDIGTYTCSMTNNENIGITLVVLKKPLTPVISLKPGSVSKSGYKVEGKIICTSSSQSAAPMYYYTLLQYNWTVIYTQASYKTSTSWNELLLTDVDCRMDGLPPVYCAAKEKDAISDNSEPFYPYDLCSVTTLPSPKKELNQRITTLTVSAFVVTLIISLVLGFPWYRYTAPPSPSPSPAFHGTDILPLHPHPQPFMVQIYCPSIPTHSLSWYRYTAPPSPPPAFHVPQGEPTGANSQSCDNTHLTNRPPDALGAVSYADDHFQPPLAMPQEFDHDLQSVIEEIALQESRERNYESVDNNPSRNQQHNAQRGPSTGAFGAQPPMQVQSVPQEFDHDLQSVIEEIALQESRERNYESVDNNPSRNQQHNAQRGPSTGAFGAPPPVQDQCVPQEVDHDLQSVIEEIALQESRERNYESVDNNPSRNQQHNAQRGPSTGAFGAQPPVQDQCVPQEYEHRLQNVIEIIPCQWSREANYQLYDNNPSWNRQEYALRTASPGVASTQLPMQVQSIPWVFQPHQQYLDIACQRPREEHSPLHDNNPLQNRYNAQRTASAGVAGPQFLKEVESKLEELNQSLGEQALQIVVNRDNIVDNLICHYTDPVVPQSRVQVRMIGEDGMDAGGVTADMYTTFWNKAKEQFFIGCEAVVPYLPAHKMVEEEKFHVLGRILSHSVALLKTIPIPICTSTIIVMIYDTVKVPEETLLNDFLLFIASEDKDLISKALINYSSLSPEELGNLQSIFARYDYAGVIKESNFANHLIQLANNEICRKPKPLCELMRAGIPAAHMNVFWSFMHPDYLNTLYVVQKPTAMAIIARLQVDRDSINLSSGQKRAFQYLKDFLYELSPEELEIFVQFVTGKRSTPRDPIIITFSALHGFRRTPKAHTCSNLLELPATYEHYNAFKNEFKHLLKSDELMIMTME</sequence>
<dbReference type="SUPFAM" id="SSF48726">
    <property type="entry name" value="Immunoglobulin"/>
    <property type="match status" value="1"/>
</dbReference>
<dbReference type="Gene3D" id="3.30.2410.10">
    <property type="entry name" value="Hect, E3 ligase catalytic domain"/>
    <property type="match status" value="1"/>
</dbReference>
<dbReference type="Proteomes" id="UP001195483">
    <property type="component" value="Unassembled WGS sequence"/>
</dbReference>
<dbReference type="AlphaFoldDB" id="A0AAE0W5J7"/>
<feature type="region of interest" description="Disordered" evidence="3">
    <location>
        <begin position="628"/>
        <end position="665"/>
    </location>
</feature>
<reference evidence="5" key="2">
    <citation type="journal article" date="2021" name="Genome Biol. Evol.">
        <title>Developing a high-quality reference genome for a parasitic bivalve with doubly uniparental inheritance (Bivalvia: Unionida).</title>
        <authorList>
            <person name="Smith C.H."/>
        </authorList>
    </citation>
    <scope>NUCLEOTIDE SEQUENCE</scope>
    <source>
        <strain evidence="5">CHS0354</strain>
        <tissue evidence="5">Mantle</tissue>
    </source>
</reference>
<dbReference type="GO" id="GO:0004842">
    <property type="term" value="F:ubiquitin-protein transferase activity"/>
    <property type="evidence" value="ECO:0007669"/>
    <property type="project" value="InterPro"/>
</dbReference>
<dbReference type="InterPro" id="IPR000569">
    <property type="entry name" value="HECT_dom"/>
</dbReference>
<gene>
    <name evidence="5" type="ORF">CHS0354_040441</name>
</gene>
<dbReference type="Pfam" id="PF00632">
    <property type="entry name" value="HECT"/>
    <property type="match status" value="1"/>
</dbReference>
<dbReference type="InterPro" id="IPR035983">
    <property type="entry name" value="Hect_E3_ubiquitin_ligase"/>
</dbReference>
<dbReference type="Gene3D" id="2.60.40.10">
    <property type="entry name" value="Immunoglobulins"/>
    <property type="match status" value="1"/>
</dbReference>
<feature type="active site" description="Glycyl thioester intermediate" evidence="2">
    <location>
        <position position="1104"/>
    </location>
</feature>
<feature type="region of interest" description="Disordered" evidence="3">
    <location>
        <begin position="571"/>
        <end position="609"/>
    </location>
</feature>
<dbReference type="EMBL" id="JAEAOA010002336">
    <property type="protein sequence ID" value="KAK3601262.1"/>
    <property type="molecule type" value="Genomic_DNA"/>
</dbReference>
<proteinExistence type="predicted"/>
<organism evidence="5 6">
    <name type="scientific">Potamilus streckersoni</name>
    <dbReference type="NCBI Taxonomy" id="2493646"/>
    <lineage>
        <taxon>Eukaryota</taxon>
        <taxon>Metazoa</taxon>
        <taxon>Spiralia</taxon>
        <taxon>Lophotrochozoa</taxon>
        <taxon>Mollusca</taxon>
        <taxon>Bivalvia</taxon>
        <taxon>Autobranchia</taxon>
        <taxon>Heteroconchia</taxon>
        <taxon>Palaeoheterodonta</taxon>
        <taxon>Unionida</taxon>
        <taxon>Unionoidea</taxon>
        <taxon>Unionidae</taxon>
        <taxon>Ambleminae</taxon>
        <taxon>Lampsilini</taxon>
        <taxon>Potamilus</taxon>
    </lineage>
</organism>
<feature type="compositionally biased region" description="Polar residues" evidence="3">
    <location>
        <begin position="455"/>
        <end position="467"/>
    </location>
</feature>
<reference evidence="5" key="1">
    <citation type="journal article" date="2021" name="Genome Biol. Evol.">
        <title>A High-Quality Reference Genome for a Parasitic Bivalve with Doubly Uniparental Inheritance (Bivalvia: Unionida).</title>
        <authorList>
            <person name="Smith C.H."/>
        </authorList>
    </citation>
    <scope>NUCLEOTIDE SEQUENCE</scope>
    <source>
        <strain evidence="5">CHS0354</strain>
    </source>
</reference>
<protein>
    <recommendedName>
        <fullName evidence="4">HECT domain-containing protein</fullName>
    </recommendedName>
</protein>
<dbReference type="InterPro" id="IPR013783">
    <property type="entry name" value="Ig-like_fold"/>
</dbReference>
<feature type="compositionally biased region" description="Polar residues" evidence="3">
    <location>
        <begin position="577"/>
        <end position="594"/>
    </location>
</feature>
<evidence type="ECO:0000259" key="4">
    <source>
        <dbReference type="PROSITE" id="PS50237"/>
    </source>
</evidence>
<evidence type="ECO:0000256" key="1">
    <source>
        <dbReference type="ARBA" id="ARBA00022786"/>
    </source>
</evidence>
<feature type="compositionally biased region" description="Polar residues" evidence="3">
    <location>
        <begin position="517"/>
        <end position="534"/>
    </location>
</feature>
<evidence type="ECO:0000256" key="3">
    <source>
        <dbReference type="SAM" id="MobiDB-lite"/>
    </source>
</evidence>
<feature type="region of interest" description="Disordered" evidence="3">
    <location>
        <begin position="444"/>
        <end position="475"/>
    </location>
</feature>
<dbReference type="Gene3D" id="3.90.1750.10">
    <property type="entry name" value="Hect, E3 ligase catalytic domains"/>
    <property type="match status" value="1"/>
</dbReference>
<keyword evidence="1 2" id="KW-0833">Ubl conjugation pathway</keyword>
<comment type="caution">
    <text evidence="5">The sequence shown here is derived from an EMBL/GenBank/DDBJ whole genome shotgun (WGS) entry which is preliminary data.</text>
</comment>
<dbReference type="InterPro" id="IPR036179">
    <property type="entry name" value="Ig-like_dom_sf"/>
</dbReference>
<keyword evidence="6" id="KW-1185">Reference proteome</keyword>